<reference evidence="3" key="2">
    <citation type="submission" date="2020-09" db="EMBL/GenBank/DDBJ databases">
        <authorList>
            <person name="Sun Q."/>
            <person name="Kim S."/>
        </authorList>
    </citation>
    <scope>NUCLEOTIDE SEQUENCE</scope>
    <source>
        <strain evidence="3">KCTC 42731</strain>
    </source>
</reference>
<sequence length="388" mass="42578">MSVINQMLKDLDGRQAEQSPTGVRSGGVQPKSSNKNRLTLIFLALILLVLLVIAWQLMTQKVEANRATTNSESALVSKINQESNSTSGTTTEPKVSETVQNAVAPKTTKPKDIRGAKTDLEQIEQNTPVSSESTEQTNVANANNKTVDTTVVTPAQTVTVPVKEDQQVAVKSAPTEDKVISKVEPQQEESSLSISHKKLTPEELVAQKMRRVEVNINEGNTSRAEALLEEVLLVDASHNIARKQLAALWFGRQDYSAAHNLLTQGIALMPEYAEFRLMKARIYLKENNVSQAVNSLLPLSHTESVDYQSVLAAAAQQNKQHDIAADAFKKLTTLEPTKGKWWLGYGASLDSQGEFQQAKQSYRQALATSSLSDNAQQFIRQRLTALGE</sequence>
<feature type="region of interest" description="Disordered" evidence="1">
    <location>
        <begin position="124"/>
        <end position="143"/>
    </location>
</feature>
<feature type="region of interest" description="Disordered" evidence="1">
    <location>
        <begin position="1"/>
        <end position="32"/>
    </location>
</feature>
<feature type="compositionally biased region" description="Polar residues" evidence="1">
    <location>
        <begin position="66"/>
        <end position="101"/>
    </location>
</feature>
<reference evidence="3" key="1">
    <citation type="journal article" date="2014" name="Int. J. Syst. Evol. Microbiol.">
        <title>Complete genome sequence of Corynebacterium casei LMG S-19264T (=DSM 44701T), isolated from a smear-ripened cheese.</title>
        <authorList>
            <consortium name="US DOE Joint Genome Institute (JGI-PGF)"/>
            <person name="Walter F."/>
            <person name="Albersmeier A."/>
            <person name="Kalinowski J."/>
            <person name="Ruckert C."/>
        </authorList>
    </citation>
    <scope>NUCLEOTIDE SEQUENCE</scope>
    <source>
        <strain evidence="3">KCTC 42731</strain>
    </source>
</reference>
<dbReference type="Gene3D" id="1.25.40.10">
    <property type="entry name" value="Tetratricopeptide repeat domain"/>
    <property type="match status" value="1"/>
</dbReference>
<feature type="region of interest" description="Disordered" evidence="1">
    <location>
        <begin position="66"/>
        <end position="116"/>
    </location>
</feature>
<dbReference type="InterPro" id="IPR011990">
    <property type="entry name" value="TPR-like_helical_dom_sf"/>
</dbReference>
<accession>A0A919BE58</accession>
<keyword evidence="2" id="KW-0472">Membrane</keyword>
<evidence type="ECO:0000256" key="2">
    <source>
        <dbReference type="SAM" id="Phobius"/>
    </source>
</evidence>
<dbReference type="InterPro" id="IPR019734">
    <property type="entry name" value="TPR_rpt"/>
</dbReference>
<dbReference type="EMBL" id="BNCK01000002">
    <property type="protein sequence ID" value="GHF82787.1"/>
    <property type="molecule type" value="Genomic_DNA"/>
</dbReference>
<keyword evidence="2" id="KW-0812">Transmembrane</keyword>
<dbReference type="AlphaFoldDB" id="A0A919BE58"/>
<protein>
    <submittedName>
        <fullName evidence="3">MSHA biogenesis protein MshN</fullName>
    </submittedName>
</protein>
<dbReference type="SMART" id="SM00028">
    <property type="entry name" value="TPR"/>
    <property type="match status" value="3"/>
</dbReference>
<dbReference type="Proteomes" id="UP000623842">
    <property type="component" value="Unassembled WGS sequence"/>
</dbReference>
<evidence type="ECO:0000313" key="4">
    <source>
        <dbReference type="Proteomes" id="UP000623842"/>
    </source>
</evidence>
<name>A0A919BE58_9GAMM</name>
<keyword evidence="4" id="KW-1185">Reference proteome</keyword>
<comment type="caution">
    <text evidence="3">The sequence shown here is derived from an EMBL/GenBank/DDBJ whole genome shotgun (WGS) entry which is preliminary data.</text>
</comment>
<keyword evidence="2" id="KW-1133">Transmembrane helix</keyword>
<dbReference type="SUPFAM" id="SSF48452">
    <property type="entry name" value="TPR-like"/>
    <property type="match status" value="1"/>
</dbReference>
<evidence type="ECO:0000313" key="3">
    <source>
        <dbReference type="EMBL" id="GHF82787.1"/>
    </source>
</evidence>
<dbReference type="RefSeq" id="WP_189767419.1">
    <property type="nucleotide sequence ID" value="NZ_BNCK01000002.1"/>
</dbReference>
<gene>
    <name evidence="3" type="ORF">GCM10017161_07520</name>
</gene>
<proteinExistence type="predicted"/>
<organism evidence="3 4">
    <name type="scientific">Thalassotalea marina</name>
    <dbReference type="NCBI Taxonomy" id="1673741"/>
    <lineage>
        <taxon>Bacteria</taxon>
        <taxon>Pseudomonadati</taxon>
        <taxon>Pseudomonadota</taxon>
        <taxon>Gammaproteobacteria</taxon>
        <taxon>Alteromonadales</taxon>
        <taxon>Colwelliaceae</taxon>
        <taxon>Thalassotalea</taxon>
    </lineage>
</organism>
<feature type="transmembrane region" description="Helical" evidence="2">
    <location>
        <begin position="38"/>
        <end position="58"/>
    </location>
</feature>
<dbReference type="Pfam" id="PF14559">
    <property type="entry name" value="TPR_19"/>
    <property type="match status" value="1"/>
</dbReference>
<evidence type="ECO:0000256" key="1">
    <source>
        <dbReference type="SAM" id="MobiDB-lite"/>
    </source>
</evidence>